<dbReference type="Gene3D" id="2.115.10.20">
    <property type="entry name" value="Glycosyl hydrolase domain, family 43"/>
    <property type="match status" value="1"/>
</dbReference>
<keyword evidence="6" id="KW-1185">Reference proteome</keyword>
<dbReference type="InterPro" id="IPR013320">
    <property type="entry name" value="ConA-like_dom_sf"/>
</dbReference>
<dbReference type="PANTHER" id="PTHR42812">
    <property type="entry name" value="BETA-XYLOSIDASE"/>
    <property type="match status" value="1"/>
</dbReference>
<evidence type="ECO:0000256" key="3">
    <source>
        <dbReference type="ARBA" id="ARBA00023295"/>
    </source>
</evidence>
<dbReference type="InterPro" id="IPR006710">
    <property type="entry name" value="Glyco_hydro_43"/>
</dbReference>
<dbReference type="PANTHER" id="PTHR42812:SF12">
    <property type="entry name" value="BETA-XYLOSIDASE-RELATED"/>
    <property type="match status" value="1"/>
</dbReference>
<comment type="similarity">
    <text evidence="1 4">Belongs to the glycosyl hydrolase 43 family.</text>
</comment>
<dbReference type="GO" id="GO:0005975">
    <property type="term" value="P:carbohydrate metabolic process"/>
    <property type="evidence" value="ECO:0007669"/>
    <property type="project" value="InterPro"/>
</dbReference>
<comment type="caution">
    <text evidence="5">The sequence shown here is derived from an EMBL/GenBank/DDBJ whole genome shotgun (WGS) entry which is preliminary data.</text>
</comment>
<sequence length="525" mass="57099">MQIDDVMTAAEGRAIIPGFHPDPSLCRFGDRFLLVTSSFEYAPALPLWSSPDLVNWTLEGNVLDRPEQLRLDRFRRWIDGSPISPETDGLPPGSANTGAFAPTIRAHAGRLHVAVTNVSDFFGGPMVVTADHPSGPWSDGVQFPELPGIDPDLFWDAEGTAHLTVSSYADGAPCVRSAPVDLTTGRLLGPARRLWSGTGGQAPESPHLIRRGDWIYLLLAEGGTERGHAVTIARTRDLASDDWEAAPGNPLLTHRGLDRPVLNVGHADLVELADDRWAMVYLGVRPRGFSGFHVNGRETFLAGVTWVDGWPVVDEGAFPVPARDHTFVERFDGTTLHARWVSPGRLPAQISRAARPGRWIGATDDAGEHALLACRPLDDFWRAEIELADVEGLAGLCLRVDERHAAEVLVDGDGRVVSRITVGDLRRERPAPELASPPRLYIEVSPDGAPVLLAGPDVVEVGVVVEGRRIPLDRVDGRYLSVEVAGGWTGRVVGIRCAQGRARITEFHYSPSDRDPVLLPHRDSV</sequence>
<evidence type="ECO:0000256" key="4">
    <source>
        <dbReference type="RuleBase" id="RU361187"/>
    </source>
</evidence>
<dbReference type="Gene3D" id="2.60.120.200">
    <property type="match status" value="1"/>
</dbReference>
<dbReference type="RefSeq" id="WP_218853442.1">
    <property type="nucleotide sequence ID" value="NZ_JACBZY010000001.1"/>
</dbReference>
<organism evidence="5 6">
    <name type="scientific">Schumannella luteola</name>
    <dbReference type="NCBI Taxonomy" id="472059"/>
    <lineage>
        <taxon>Bacteria</taxon>
        <taxon>Bacillati</taxon>
        <taxon>Actinomycetota</taxon>
        <taxon>Actinomycetes</taxon>
        <taxon>Micrococcales</taxon>
        <taxon>Microbacteriaceae</taxon>
        <taxon>Schumannella</taxon>
    </lineage>
</organism>
<name>A0A852Y7P2_9MICO</name>
<evidence type="ECO:0000313" key="6">
    <source>
        <dbReference type="Proteomes" id="UP000553888"/>
    </source>
</evidence>
<keyword evidence="2 4" id="KW-0378">Hydrolase</keyword>
<evidence type="ECO:0000256" key="1">
    <source>
        <dbReference type="ARBA" id="ARBA00009865"/>
    </source>
</evidence>
<keyword evidence="3 4" id="KW-0326">Glycosidase</keyword>
<evidence type="ECO:0000313" key="5">
    <source>
        <dbReference type="EMBL" id="NYG98373.1"/>
    </source>
</evidence>
<dbReference type="SUPFAM" id="SSF75005">
    <property type="entry name" value="Arabinanase/levansucrase/invertase"/>
    <property type="match status" value="1"/>
</dbReference>
<dbReference type="EMBL" id="JACBZY010000001">
    <property type="protein sequence ID" value="NYG98373.1"/>
    <property type="molecule type" value="Genomic_DNA"/>
</dbReference>
<dbReference type="Proteomes" id="UP000553888">
    <property type="component" value="Unassembled WGS sequence"/>
</dbReference>
<evidence type="ECO:0000256" key="2">
    <source>
        <dbReference type="ARBA" id="ARBA00022801"/>
    </source>
</evidence>
<evidence type="ECO:0008006" key="7">
    <source>
        <dbReference type="Google" id="ProtNLM"/>
    </source>
</evidence>
<gene>
    <name evidence="5" type="ORF">BJ979_000999</name>
</gene>
<dbReference type="InterPro" id="IPR051795">
    <property type="entry name" value="Glycosyl_Hydrlase_43"/>
</dbReference>
<dbReference type="SUPFAM" id="SSF49899">
    <property type="entry name" value="Concanavalin A-like lectins/glucanases"/>
    <property type="match status" value="1"/>
</dbReference>
<accession>A0A852Y7P2</accession>
<dbReference type="Pfam" id="PF04616">
    <property type="entry name" value="Glyco_hydro_43"/>
    <property type="match status" value="1"/>
</dbReference>
<dbReference type="CDD" id="cd18617">
    <property type="entry name" value="GH43_XynB-like"/>
    <property type="match status" value="1"/>
</dbReference>
<dbReference type="AlphaFoldDB" id="A0A852Y7P2"/>
<dbReference type="GO" id="GO:0004553">
    <property type="term" value="F:hydrolase activity, hydrolyzing O-glycosyl compounds"/>
    <property type="evidence" value="ECO:0007669"/>
    <property type="project" value="InterPro"/>
</dbReference>
<reference evidence="5 6" key="1">
    <citation type="submission" date="2020-07" db="EMBL/GenBank/DDBJ databases">
        <title>Sequencing the genomes of 1000 actinobacteria strains.</title>
        <authorList>
            <person name="Klenk H.-P."/>
        </authorList>
    </citation>
    <scope>NUCLEOTIDE SEQUENCE [LARGE SCALE GENOMIC DNA]</scope>
    <source>
        <strain evidence="5 6">DSM 23141</strain>
    </source>
</reference>
<proteinExistence type="inferred from homology"/>
<dbReference type="InterPro" id="IPR023296">
    <property type="entry name" value="Glyco_hydro_beta-prop_sf"/>
</dbReference>
<protein>
    <recommendedName>
        <fullName evidence="7">Glycoside hydrolase family 43 protein</fullName>
    </recommendedName>
</protein>